<evidence type="ECO:0000256" key="2">
    <source>
        <dbReference type="SAM" id="Phobius"/>
    </source>
</evidence>
<protein>
    <recommendedName>
        <fullName evidence="5">Septum formation initiator</fullName>
    </recommendedName>
</protein>
<feature type="transmembrane region" description="Helical" evidence="2">
    <location>
        <begin position="14"/>
        <end position="35"/>
    </location>
</feature>
<sequence>MREHIVFKIAKNRLVRAGFLVFLVLMGVGMLRTVYTVSQKRGIVAERKAVLEAEEAKNRELQARLVEATSAAFIERQARDKLGLVKEGETVVILDKSKIQNPNDKVTQPRALPSWKQWWELFF</sequence>
<dbReference type="Proteomes" id="UP000034588">
    <property type="component" value="Unassembled WGS sequence"/>
</dbReference>
<dbReference type="EMBL" id="LCQD01000007">
    <property type="protein sequence ID" value="KKW12926.1"/>
    <property type="molecule type" value="Genomic_DNA"/>
</dbReference>
<keyword evidence="2" id="KW-1133">Transmembrane helix</keyword>
<dbReference type="PATRIC" id="fig|1618448.3.peg.426"/>
<dbReference type="Pfam" id="PF04977">
    <property type="entry name" value="DivIC"/>
    <property type="match status" value="1"/>
</dbReference>
<keyword evidence="2" id="KW-0812">Transmembrane</keyword>
<evidence type="ECO:0000256" key="1">
    <source>
        <dbReference type="SAM" id="Coils"/>
    </source>
</evidence>
<keyword evidence="2" id="KW-0472">Membrane</keyword>
<organism evidence="3 4">
    <name type="scientific">Candidatus Gottesmanbacteria bacterium GW2011_GWB1_49_7</name>
    <dbReference type="NCBI Taxonomy" id="1618448"/>
    <lineage>
        <taxon>Bacteria</taxon>
        <taxon>Candidatus Gottesmaniibacteriota</taxon>
    </lineage>
</organism>
<evidence type="ECO:0000313" key="4">
    <source>
        <dbReference type="Proteomes" id="UP000034588"/>
    </source>
</evidence>
<dbReference type="InterPro" id="IPR007060">
    <property type="entry name" value="FtsL/DivIC"/>
</dbReference>
<keyword evidence="1" id="KW-0175">Coiled coil</keyword>
<feature type="coiled-coil region" evidence="1">
    <location>
        <begin position="44"/>
        <end position="71"/>
    </location>
</feature>
<gene>
    <name evidence="3" type="ORF">UY48_C0007G0015</name>
</gene>
<accession>A0A0G1W2E5</accession>
<comment type="caution">
    <text evidence="3">The sequence shown here is derived from an EMBL/GenBank/DDBJ whole genome shotgun (WGS) entry which is preliminary data.</text>
</comment>
<evidence type="ECO:0008006" key="5">
    <source>
        <dbReference type="Google" id="ProtNLM"/>
    </source>
</evidence>
<reference evidence="3 4" key="1">
    <citation type="journal article" date="2015" name="Nature">
        <title>rRNA introns, odd ribosomes, and small enigmatic genomes across a large radiation of phyla.</title>
        <authorList>
            <person name="Brown C.T."/>
            <person name="Hug L.A."/>
            <person name="Thomas B.C."/>
            <person name="Sharon I."/>
            <person name="Castelle C.J."/>
            <person name="Singh A."/>
            <person name="Wilkins M.J."/>
            <person name="Williams K.H."/>
            <person name="Banfield J.F."/>
        </authorList>
    </citation>
    <scope>NUCLEOTIDE SEQUENCE [LARGE SCALE GENOMIC DNA]</scope>
</reference>
<name>A0A0G1W2E5_9BACT</name>
<proteinExistence type="predicted"/>
<evidence type="ECO:0000313" key="3">
    <source>
        <dbReference type="EMBL" id="KKW12926.1"/>
    </source>
</evidence>
<dbReference type="AlphaFoldDB" id="A0A0G1W2E5"/>